<dbReference type="RefSeq" id="WP_066113671.1">
    <property type="nucleotide sequence ID" value="NZ_CP103875.1"/>
</dbReference>
<gene>
    <name evidence="3" type="ORF">QV09_11415</name>
</gene>
<evidence type="ECO:0008006" key="5">
    <source>
        <dbReference type="Google" id="ProtNLM"/>
    </source>
</evidence>
<organism evidence="3 4">
    <name type="scientific">Gallibacterium salpingitidis</name>
    <dbReference type="NCBI Taxonomy" id="505341"/>
    <lineage>
        <taxon>Bacteria</taxon>
        <taxon>Pseudomonadati</taxon>
        <taxon>Pseudomonadota</taxon>
        <taxon>Gammaproteobacteria</taxon>
        <taxon>Pasteurellales</taxon>
        <taxon>Pasteurellaceae</taxon>
        <taxon>Gallibacterium</taxon>
    </lineage>
</organism>
<dbReference type="EMBL" id="JTJU01000075">
    <property type="protein sequence ID" value="OBX07197.1"/>
    <property type="molecule type" value="Genomic_DNA"/>
</dbReference>
<accession>A0AB36DZU2</accession>
<dbReference type="Pfam" id="PF09983">
    <property type="entry name" value="JetD_C"/>
    <property type="match status" value="1"/>
</dbReference>
<comment type="caution">
    <text evidence="3">The sequence shown here is derived from an EMBL/GenBank/DDBJ whole genome shotgun (WGS) entry which is preliminary data.</text>
</comment>
<reference evidence="3 4" key="1">
    <citation type="submission" date="2014-11" db="EMBL/GenBank/DDBJ databases">
        <title>Pan-genome of Gallibacterium spp.</title>
        <authorList>
            <person name="Kudirkiene E."/>
            <person name="Bojesen A.M."/>
        </authorList>
    </citation>
    <scope>NUCLEOTIDE SEQUENCE [LARGE SCALE GENOMIC DNA]</scope>
    <source>
        <strain evidence="3 4">18469/18</strain>
    </source>
</reference>
<evidence type="ECO:0000313" key="3">
    <source>
        <dbReference type="EMBL" id="OBX07197.1"/>
    </source>
</evidence>
<dbReference type="InterPro" id="IPR024537">
    <property type="entry name" value="DUF3322"/>
</dbReference>
<evidence type="ECO:0000313" key="4">
    <source>
        <dbReference type="Proteomes" id="UP000092527"/>
    </source>
</evidence>
<evidence type="ECO:0000259" key="2">
    <source>
        <dbReference type="Pfam" id="PF11795"/>
    </source>
</evidence>
<feature type="domain" description="DUF3322" evidence="2">
    <location>
        <begin position="7"/>
        <end position="186"/>
    </location>
</feature>
<dbReference type="Proteomes" id="UP000092527">
    <property type="component" value="Unassembled WGS sequence"/>
</dbReference>
<name>A0AB36DZU2_9PAST</name>
<dbReference type="InterPro" id="IPR014544">
    <property type="entry name" value="UCP028408"/>
</dbReference>
<dbReference type="InterPro" id="IPR024534">
    <property type="entry name" value="JetD_C"/>
</dbReference>
<dbReference type="PIRSF" id="PIRSF028408">
    <property type="entry name" value="UCP028408"/>
    <property type="match status" value="1"/>
</dbReference>
<evidence type="ECO:0000259" key="1">
    <source>
        <dbReference type="Pfam" id="PF09983"/>
    </source>
</evidence>
<sequence length="394" mass="46310">MMWTTAKEIKQQLENLWNKGFFLRSLVNQQPIFPLKLKLIKPSSDDITRQFYAVRKWVLALHELDYISIDWKVINHRVQGEQRVPDAIYVREIEQVLILLHKHKDYQKFKSVVELTKTMEPVLLEWLEKQPLKALELAEQWQDLLKVIAWKKANLNKKIYLRQIDIPKIHSKFIEKHRAILAELFDRVLPISAINNEVSGISQFALRYGFLDKPKMIRFRNLDTAKPVFPNIALSDVTLDSESFANLNPEISKVIIVENEINFLTLPILKNCWAIFGAGYGWQSLSKAKWLNNCDIYYWGDIDTHGLAILHQLRCYFPQVQSIFMDKTTLLTHNDSWSKEDKPFIGQLDRLTPQEQELYIALQQNEFGDKIRLEQEFIPFSFVERTLKSLVSIV</sequence>
<dbReference type="AlphaFoldDB" id="A0AB36DZU2"/>
<feature type="domain" description="Wadjet protein JetD C-terminal" evidence="1">
    <location>
        <begin position="209"/>
        <end position="387"/>
    </location>
</feature>
<dbReference type="Pfam" id="PF11795">
    <property type="entry name" value="DUF3322"/>
    <property type="match status" value="1"/>
</dbReference>
<proteinExistence type="predicted"/>
<protein>
    <recommendedName>
        <fullName evidence="5">Wadjet protein JetD C-terminal domain-containing protein</fullName>
    </recommendedName>
</protein>